<protein>
    <recommendedName>
        <fullName evidence="4">FRIGIDA-like protein</fullName>
    </recommendedName>
</protein>
<feature type="coiled-coil region" evidence="5">
    <location>
        <begin position="368"/>
        <end position="398"/>
    </location>
</feature>
<dbReference type="Gramene" id="TKV97697">
    <property type="protein sequence ID" value="TKV97697"/>
    <property type="gene ID" value="SEVIR_9G511900v2"/>
</dbReference>
<dbReference type="AlphaFoldDB" id="A0A4U6T7A4"/>
<dbReference type="GO" id="GO:0030154">
    <property type="term" value="P:cell differentiation"/>
    <property type="evidence" value="ECO:0007669"/>
    <property type="project" value="UniProtKB-KW"/>
</dbReference>
<feature type="region of interest" description="Disordered" evidence="6">
    <location>
        <begin position="511"/>
        <end position="572"/>
    </location>
</feature>
<dbReference type="EMBL" id="CM016560">
    <property type="protein sequence ID" value="TKV97697.1"/>
    <property type="molecule type" value="Genomic_DNA"/>
</dbReference>
<evidence type="ECO:0000313" key="8">
    <source>
        <dbReference type="Proteomes" id="UP000298652"/>
    </source>
</evidence>
<evidence type="ECO:0000256" key="1">
    <source>
        <dbReference type="ARBA" id="ARBA00008956"/>
    </source>
</evidence>
<evidence type="ECO:0000256" key="5">
    <source>
        <dbReference type="SAM" id="Coils"/>
    </source>
</evidence>
<dbReference type="PANTHER" id="PTHR31791">
    <property type="entry name" value="FRIGIDA-LIKE PROTEIN 3-RELATED"/>
    <property type="match status" value="1"/>
</dbReference>
<gene>
    <name evidence="7" type="ORF">SEVIR_9G511900v2</name>
</gene>
<proteinExistence type="inferred from homology"/>
<name>A0A4U6T7A4_SETVI</name>
<keyword evidence="2 4" id="KW-0221">Differentiation</keyword>
<accession>A0A4U6T7A4</accession>
<dbReference type="InterPro" id="IPR012474">
    <property type="entry name" value="Frigida"/>
</dbReference>
<evidence type="ECO:0000256" key="6">
    <source>
        <dbReference type="SAM" id="MobiDB-lite"/>
    </source>
</evidence>
<evidence type="ECO:0000256" key="4">
    <source>
        <dbReference type="RuleBase" id="RU364012"/>
    </source>
</evidence>
<reference evidence="7" key="1">
    <citation type="submission" date="2019-03" db="EMBL/GenBank/DDBJ databases">
        <title>WGS assembly of Setaria viridis.</title>
        <authorList>
            <person name="Huang P."/>
            <person name="Jenkins J."/>
            <person name="Grimwood J."/>
            <person name="Barry K."/>
            <person name="Healey A."/>
            <person name="Mamidi S."/>
            <person name="Sreedasyam A."/>
            <person name="Shu S."/>
            <person name="Feldman M."/>
            <person name="Wu J."/>
            <person name="Yu Y."/>
            <person name="Chen C."/>
            <person name="Johnson J."/>
            <person name="Rokhsar D."/>
            <person name="Baxter I."/>
            <person name="Schmutz J."/>
            <person name="Brutnell T."/>
            <person name="Kellogg E."/>
        </authorList>
    </citation>
    <scope>NUCLEOTIDE SEQUENCE [LARGE SCALE GENOMIC DNA]</scope>
</reference>
<evidence type="ECO:0000256" key="2">
    <source>
        <dbReference type="ARBA" id="ARBA00022782"/>
    </source>
</evidence>
<keyword evidence="8" id="KW-1185">Reference proteome</keyword>
<dbReference type="PANTHER" id="PTHR31791:SF68">
    <property type="entry name" value="FRIGIDA-LIKE PROTEIN"/>
    <property type="match status" value="1"/>
</dbReference>
<dbReference type="GO" id="GO:0009908">
    <property type="term" value="P:flower development"/>
    <property type="evidence" value="ECO:0007669"/>
    <property type="project" value="UniProtKB-KW"/>
</dbReference>
<keyword evidence="5" id="KW-0175">Coiled coil</keyword>
<feature type="compositionally biased region" description="Polar residues" evidence="6">
    <location>
        <begin position="549"/>
        <end position="572"/>
    </location>
</feature>
<comment type="similarity">
    <text evidence="1 4">Belongs to the Frigida family.</text>
</comment>
<feature type="compositionally biased region" description="Polar residues" evidence="6">
    <location>
        <begin position="530"/>
        <end position="540"/>
    </location>
</feature>
<sequence length="572" mass="61389">MGYISMGRWWTSTRGVRVILNLGATLPSFFHLWRLEEKEGVPPTNPYFRSTHLDRVSATAMADAAPSIPAAIDSLQTYSTALSAFTAAWRAVESHAAALDSTLAARLAGFSELELICSAMDGAGLRAHLTQHRDELKEPARALDAALLVAPDPGLLVLSAAAGFCRAPPEEAKSDGDIKVSYRLLIGLLDRLRAVGVKPSPEACDEARAVAADWKRGKRIGPDVMFKQETVAFLLLVGVFGLVEDVGGAGEVLDLVVSIAGRERAVDAFVGLGLDLDQHMPVLIEKMTQKGKQLEAVKFIQALNVVHKYPLLPVLRSYISAAALAGKMIQIRGDDPASQSAADSKERTLLGTLQKFIKEQKLEELPILEEANKRLAQLEQLSAERKRAAAAAVAAAQQVSKNIEQQQKILQLMQPAKRSKVDNVVQGSSGQNVHSAGVPSQQFILRQSIHTAVAPNRYQAALNPNVLPVITPIPQVVTGNHRPVGIQSQVPVAPAVLTQYGGLADYEGMSSRPYRSSTLVPGPSALNVPSGHSPSRSNLYSGDPLVAVSRSSGKRGSSYNYSLSNMSTYDPK</sequence>
<dbReference type="OMA" id="KAGNMIR"/>
<dbReference type="Pfam" id="PF07899">
    <property type="entry name" value="Frigida"/>
    <property type="match status" value="1"/>
</dbReference>
<evidence type="ECO:0000313" key="7">
    <source>
        <dbReference type="EMBL" id="TKV97697.1"/>
    </source>
</evidence>
<keyword evidence="4" id="KW-0217">Developmental protein</keyword>
<organism evidence="7 8">
    <name type="scientific">Setaria viridis</name>
    <name type="common">Green bristlegrass</name>
    <name type="synonym">Setaria italica subsp. viridis</name>
    <dbReference type="NCBI Taxonomy" id="4556"/>
    <lineage>
        <taxon>Eukaryota</taxon>
        <taxon>Viridiplantae</taxon>
        <taxon>Streptophyta</taxon>
        <taxon>Embryophyta</taxon>
        <taxon>Tracheophyta</taxon>
        <taxon>Spermatophyta</taxon>
        <taxon>Magnoliopsida</taxon>
        <taxon>Liliopsida</taxon>
        <taxon>Poales</taxon>
        <taxon>Poaceae</taxon>
        <taxon>PACMAD clade</taxon>
        <taxon>Panicoideae</taxon>
        <taxon>Panicodae</taxon>
        <taxon>Paniceae</taxon>
        <taxon>Cenchrinae</taxon>
        <taxon>Setaria</taxon>
    </lineage>
</organism>
<keyword evidence="3 4" id="KW-0287">Flowering</keyword>
<dbReference type="Proteomes" id="UP000298652">
    <property type="component" value="Chromosome 9"/>
</dbReference>
<evidence type="ECO:0000256" key="3">
    <source>
        <dbReference type="ARBA" id="ARBA00023089"/>
    </source>
</evidence>